<reference evidence="2 3" key="1">
    <citation type="submission" date="2017-07" db="EMBL/GenBank/DDBJ databases">
        <title>An improved, manually edited Actinidia chinensis var. chinensis (kiwifruit) genome highlights the challenges associated with draft genomes and gene prediction in plants.</title>
        <authorList>
            <person name="Pilkington S."/>
            <person name="Crowhurst R."/>
            <person name="Hilario E."/>
            <person name="Nardozza S."/>
            <person name="Fraser L."/>
            <person name="Peng Y."/>
            <person name="Gunaseelan K."/>
            <person name="Simpson R."/>
            <person name="Tahir J."/>
            <person name="Deroles S."/>
            <person name="Templeton K."/>
            <person name="Luo Z."/>
            <person name="Davy M."/>
            <person name="Cheng C."/>
            <person name="Mcneilage M."/>
            <person name="Scaglione D."/>
            <person name="Liu Y."/>
            <person name="Zhang Q."/>
            <person name="Datson P."/>
            <person name="De Silva N."/>
            <person name="Gardiner S."/>
            <person name="Bassett H."/>
            <person name="Chagne D."/>
            <person name="Mccallum J."/>
            <person name="Dzierzon H."/>
            <person name="Deng C."/>
            <person name="Wang Y.-Y."/>
            <person name="Barron N."/>
            <person name="Manako K."/>
            <person name="Bowen J."/>
            <person name="Foster T."/>
            <person name="Erridge Z."/>
            <person name="Tiffin H."/>
            <person name="Waite C."/>
            <person name="Davies K."/>
            <person name="Grierson E."/>
            <person name="Laing W."/>
            <person name="Kirk R."/>
            <person name="Chen X."/>
            <person name="Wood M."/>
            <person name="Montefiori M."/>
            <person name="Brummell D."/>
            <person name="Schwinn K."/>
            <person name="Catanach A."/>
            <person name="Fullerton C."/>
            <person name="Li D."/>
            <person name="Meiyalaghan S."/>
            <person name="Nieuwenhuizen N."/>
            <person name="Read N."/>
            <person name="Prakash R."/>
            <person name="Hunter D."/>
            <person name="Zhang H."/>
            <person name="Mckenzie M."/>
            <person name="Knabel M."/>
            <person name="Harris A."/>
            <person name="Allan A."/>
            <person name="Chen A."/>
            <person name="Janssen B."/>
            <person name="Plunkett B."/>
            <person name="Dwamena C."/>
            <person name="Voogd C."/>
            <person name="Leif D."/>
            <person name="Lafferty D."/>
            <person name="Souleyre E."/>
            <person name="Varkonyi-Gasic E."/>
            <person name="Gambi F."/>
            <person name="Hanley J."/>
            <person name="Yao J.-L."/>
            <person name="Cheung J."/>
            <person name="David K."/>
            <person name="Warren B."/>
            <person name="Marsh K."/>
            <person name="Snowden K."/>
            <person name="Lin-Wang K."/>
            <person name="Brian L."/>
            <person name="Martinez-Sanchez M."/>
            <person name="Wang M."/>
            <person name="Ileperuma N."/>
            <person name="Macnee N."/>
            <person name="Campin R."/>
            <person name="Mcatee P."/>
            <person name="Drummond R."/>
            <person name="Espley R."/>
            <person name="Ireland H."/>
            <person name="Wu R."/>
            <person name="Atkinson R."/>
            <person name="Karunairetnam S."/>
            <person name="Bulley S."/>
            <person name="Chunkath S."/>
            <person name="Hanley Z."/>
            <person name="Storey R."/>
            <person name="Thrimawithana A."/>
            <person name="Thomson S."/>
            <person name="David C."/>
            <person name="Testolin R."/>
        </authorList>
    </citation>
    <scope>NUCLEOTIDE SEQUENCE [LARGE SCALE GENOMIC DNA]</scope>
    <source>
        <strain evidence="3">cv. Red5</strain>
        <tissue evidence="2">Young leaf</tissue>
    </source>
</reference>
<reference evidence="3" key="2">
    <citation type="journal article" date="2018" name="BMC Genomics">
        <title>A manually annotated Actinidia chinensis var. chinensis (kiwifruit) genome highlights the challenges associated with draft genomes and gene prediction in plants.</title>
        <authorList>
            <person name="Pilkington S.M."/>
            <person name="Crowhurst R."/>
            <person name="Hilario E."/>
            <person name="Nardozza S."/>
            <person name="Fraser L."/>
            <person name="Peng Y."/>
            <person name="Gunaseelan K."/>
            <person name="Simpson R."/>
            <person name="Tahir J."/>
            <person name="Deroles S.C."/>
            <person name="Templeton K."/>
            <person name="Luo Z."/>
            <person name="Davy M."/>
            <person name="Cheng C."/>
            <person name="McNeilage M."/>
            <person name="Scaglione D."/>
            <person name="Liu Y."/>
            <person name="Zhang Q."/>
            <person name="Datson P."/>
            <person name="De Silva N."/>
            <person name="Gardiner S.E."/>
            <person name="Bassett H."/>
            <person name="Chagne D."/>
            <person name="McCallum J."/>
            <person name="Dzierzon H."/>
            <person name="Deng C."/>
            <person name="Wang Y.Y."/>
            <person name="Barron L."/>
            <person name="Manako K."/>
            <person name="Bowen J."/>
            <person name="Foster T.M."/>
            <person name="Erridge Z.A."/>
            <person name="Tiffin H."/>
            <person name="Waite C.N."/>
            <person name="Davies K.M."/>
            <person name="Grierson E.P."/>
            <person name="Laing W.A."/>
            <person name="Kirk R."/>
            <person name="Chen X."/>
            <person name="Wood M."/>
            <person name="Montefiori M."/>
            <person name="Brummell D.A."/>
            <person name="Schwinn K.E."/>
            <person name="Catanach A."/>
            <person name="Fullerton C."/>
            <person name="Li D."/>
            <person name="Meiyalaghan S."/>
            <person name="Nieuwenhuizen N."/>
            <person name="Read N."/>
            <person name="Prakash R."/>
            <person name="Hunter D."/>
            <person name="Zhang H."/>
            <person name="McKenzie M."/>
            <person name="Knabel M."/>
            <person name="Harris A."/>
            <person name="Allan A.C."/>
            <person name="Gleave A."/>
            <person name="Chen A."/>
            <person name="Janssen B.J."/>
            <person name="Plunkett B."/>
            <person name="Ampomah-Dwamena C."/>
            <person name="Voogd C."/>
            <person name="Leif D."/>
            <person name="Lafferty D."/>
            <person name="Souleyre E.J.F."/>
            <person name="Varkonyi-Gasic E."/>
            <person name="Gambi F."/>
            <person name="Hanley J."/>
            <person name="Yao J.L."/>
            <person name="Cheung J."/>
            <person name="David K.M."/>
            <person name="Warren B."/>
            <person name="Marsh K."/>
            <person name="Snowden K.C."/>
            <person name="Lin-Wang K."/>
            <person name="Brian L."/>
            <person name="Martinez-Sanchez M."/>
            <person name="Wang M."/>
            <person name="Ileperuma N."/>
            <person name="Macnee N."/>
            <person name="Campin R."/>
            <person name="McAtee P."/>
            <person name="Drummond R.S.M."/>
            <person name="Espley R.V."/>
            <person name="Ireland H.S."/>
            <person name="Wu R."/>
            <person name="Atkinson R.G."/>
            <person name="Karunairetnam S."/>
            <person name="Bulley S."/>
            <person name="Chunkath S."/>
            <person name="Hanley Z."/>
            <person name="Storey R."/>
            <person name="Thrimawithana A.H."/>
            <person name="Thomson S."/>
            <person name="David C."/>
            <person name="Testolin R."/>
            <person name="Huang H."/>
            <person name="Hellens R.P."/>
            <person name="Schaffer R.J."/>
        </authorList>
    </citation>
    <scope>NUCLEOTIDE SEQUENCE [LARGE SCALE GENOMIC DNA]</scope>
    <source>
        <strain evidence="3">cv. Red5</strain>
    </source>
</reference>
<sequence length="487" mass="53361">MVERKTKPKLSKVKEREIAKNTERVTPMKSVEPFDHWDFLDEIEAPIWVDLNLEVSSGYEDNYDDWFERNHMFHQCSSRQLISMLSREGEGNVNMDFGIQPPSSPKLPPSVSRSRGKKYRTREWGHSNFGLSSNKQHPVKNFSSKSSWVSIGSCQKMKTKPSNGHQKGIAPSKANSVCKSSLTETSEPSHPKPSSIFGDSKTSSSSAAIQEANNKSAGTITYHSSSLAVKEFENKSASTITSEICGHQHQKSSEVTSQIVTHTSGLLSALRVNLRKSCATRQAYRVEIVHGRQSGGHKSSSGKSSVGSSSHPGYDAKNSTFPASKNKDTTPDSRNVTRVPQATKDKVNVSNVSKESTTKTRDLTAKSKWGSKSIASAKSAHQENVKPKPAHSKAMRLHRVDGQDSVTATAKADVKVGVNKHNRLGDGKENAMSQRSNNRAVGTVQKVTKQIAPQKSDRTGLVVPKGKISGRSEGKSLTNVTQKVYFR</sequence>
<name>A0A2R6PTB1_ACTCC</name>
<evidence type="ECO:0000313" key="2">
    <source>
        <dbReference type="EMBL" id="PSR96334.1"/>
    </source>
</evidence>
<feature type="compositionally biased region" description="Low complexity" evidence="1">
    <location>
        <begin position="296"/>
        <end position="311"/>
    </location>
</feature>
<evidence type="ECO:0000256" key="1">
    <source>
        <dbReference type="SAM" id="MobiDB-lite"/>
    </source>
</evidence>
<feature type="compositionally biased region" description="Polar residues" evidence="1">
    <location>
        <begin position="200"/>
        <end position="209"/>
    </location>
</feature>
<comment type="caution">
    <text evidence="2">The sequence shown here is derived from an EMBL/GenBank/DDBJ whole genome shotgun (WGS) entry which is preliminary data.</text>
</comment>
<feature type="region of interest" description="Disordered" evidence="1">
    <location>
        <begin position="156"/>
        <end position="209"/>
    </location>
</feature>
<dbReference type="InParanoid" id="A0A2R6PTB1"/>
<dbReference type="AlphaFoldDB" id="A0A2R6PTB1"/>
<proteinExistence type="predicted"/>
<dbReference type="OrthoDB" id="1923324at2759"/>
<feature type="region of interest" description="Disordered" evidence="1">
    <location>
        <begin position="441"/>
        <end position="474"/>
    </location>
</feature>
<evidence type="ECO:0000313" key="3">
    <source>
        <dbReference type="Proteomes" id="UP000241394"/>
    </source>
</evidence>
<feature type="compositionally biased region" description="Basic and acidic residues" evidence="1">
    <location>
        <begin position="356"/>
        <end position="365"/>
    </location>
</feature>
<feature type="compositionally biased region" description="Polar residues" evidence="1">
    <location>
        <begin position="173"/>
        <end position="188"/>
    </location>
</feature>
<dbReference type="EMBL" id="NKQK01000023">
    <property type="protein sequence ID" value="PSR96334.1"/>
    <property type="molecule type" value="Genomic_DNA"/>
</dbReference>
<keyword evidence="3" id="KW-1185">Reference proteome</keyword>
<feature type="region of interest" description="Disordered" evidence="1">
    <location>
        <begin position="289"/>
        <end position="394"/>
    </location>
</feature>
<dbReference type="Proteomes" id="UP000241394">
    <property type="component" value="Chromosome LG23"/>
</dbReference>
<feature type="compositionally biased region" description="Polar residues" evidence="1">
    <location>
        <begin position="441"/>
        <end position="453"/>
    </location>
</feature>
<dbReference type="Gramene" id="PSR96334">
    <property type="protein sequence ID" value="PSR96334"/>
    <property type="gene ID" value="CEY00_Acc26383"/>
</dbReference>
<protein>
    <submittedName>
        <fullName evidence="2">Micronuclear linker histone-gamma like</fullName>
    </submittedName>
</protein>
<dbReference type="OMA" id="KSCATRQ"/>
<gene>
    <name evidence="2" type="ORF">CEY00_Acc26383</name>
</gene>
<accession>A0A2R6PTB1</accession>
<organism evidence="2 3">
    <name type="scientific">Actinidia chinensis var. chinensis</name>
    <name type="common">Chinese soft-hair kiwi</name>
    <dbReference type="NCBI Taxonomy" id="1590841"/>
    <lineage>
        <taxon>Eukaryota</taxon>
        <taxon>Viridiplantae</taxon>
        <taxon>Streptophyta</taxon>
        <taxon>Embryophyta</taxon>
        <taxon>Tracheophyta</taxon>
        <taxon>Spermatophyta</taxon>
        <taxon>Magnoliopsida</taxon>
        <taxon>eudicotyledons</taxon>
        <taxon>Gunneridae</taxon>
        <taxon>Pentapetalae</taxon>
        <taxon>asterids</taxon>
        <taxon>Ericales</taxon>
        <taxon>Actinidiaceae</taxon>
        <taxon>Actinidia</taxon>
    </lineage>
</organism>